<gene>
    <name evidence="3" type="ORF">DCW74_10380</name>
</gene>
<accession>A0A350P4A9</accession>
<evidence type="ECO:0000259" key="2">
    <source>
        <dbReference type="Pfam" id="PF20157"/>
    </source>
</evidence>
<evidence type="ECO:0008006" key="5">
    <source>
        <dbReference type="Google" id="ProtNLM"/>
    </source>
</evidence>
<dbReference type="Pfam" id="PF01973">
    <property type="entry name" value="MptE-like"/>
    <property type="match status" value="1"/>
</dbReference>
<dbReference type="RefSeq" id="WP_272965042.1">
    <property type="nucleotide sequence ID" value="NZ_CALBIY010000025.1"/>
</dbReference>
<evidence type="ECO:0000313" key="3">
    <source>
        <dbReference type="EMBL" id="HAW76126.1"/>
    </source>
</evidence>
<reference evidence="3 4" key="1">
    <citation type="journal article" date="2018" name="Nat. Biotechnol.">
        <title>A standardized bacterial taxonomy based on genome phylogeny substantially revises the tree of life.</title>
        <authorList>
            <person name="Parks D.H."/>
            <person name="Chuvochina M."/>
            <person name="Waite D.W."/>
            <person name="Rinke C."/>
            <person name="Skarshewski A."/>
            <person name="Chaumeil P.A."/>
            <person name="Hugenholtz P."/>
        </authorList>
    </citation>
    <scope>NUCLEOTIDE SEQUENCE [LARGE SCALE GENOMIC DNA]</scope>
    <source>
        <strain evidence="3">UBA11978</strain>
    </source>
</reference>
<protein>
    <recommendedName>
        <fullName evidence="5">DUF115 domain-containing protein</fullName>
    </recommendedName>
</protein>
<dbReference type="PANTHER" id="PTHR41786">
    <property type="entry name" value="MOTILITY ACCESSORY FACTOR MAF"/>
    <property type="match status" value="1"/>
</dbReference>
<dbReference type="Proteomes" id="UP000263517">
    <property type="component" value="Unassembled WGS sequence"/>
</dbReference>
<feature type="domain" description="Glycosyltransferase Maf N-terminal" evidence="2">
    <location>
        <begin position="293"/>
        <end position="521"/>
    </location>
</feature>
<dbReference type="InterPro" id="IPR045376">
    <property type="entry name" value="Maf_N"/>
</dbReference>
<organism evidence="3 4">
    <name type="scientific">Alteromonas australica</name>
    <dbReference type="NCBI Taxonomy" id="589873"/>
    <lineage>
        <taxon>Bacteria</taxon>
        <taxon>Pseudomonadati</taxon>
        <taxon>Pseudomonadota</taxon>
        <taxon>Gammaproteobacteria</taxon>
        <taxon>Alteromonadales</taxon>
        <taxon>Alteromonadaceae</taxon>
        <taxon>Alteromonas/Salinimonas group</taxon>
        <taxon>Alteromonas</taxon>
    </lineage>
</organism>
<dbReference type="PANTHER" id="PTHR41786:SF1">
    <property type="entry name" value="6-HYDROXYMETHYLPTERIN DIPHOSPHOKINASE MPTE-LIKE DOMAIN-CONTAINING PROTEIN"/>
    <property type="match status" value="1"/>
</dbReference>
<evidence type="ECO:0000259" key="1">
    <source>
        <dbReference type="Pfam" id="PF01973"/>
    </source>
</evidence>
<name>A0A350P4A9_9ALTE</name>
<dbReference type="Gene3D" id="3.90.1480.10">
    <property type="entry name" value="Alpha-2,3-sialyltransferase"/>
    <property type="match status" value="1"/>
</dbReference>
<sequence>MLKDIRIHLASEDSVQEELEQALSKHIVTNHRNSILAFARHIPSLLPQVKKVSTENISLFANKSGEFNLVDYATGRTVYGIHPQSEIHSQYQAIKQHAPFIALNGNNNDRTDNAESDVTTVSEVKDLPSYKKLMSYSPLPVDINVMVVMGLGLGYHIEALVKHHNIRHLVIYEPELQYFQCSVLALNWQRLLQSMESKGTRVYLLIEKDGRDIIENINELSEHFDIEGFYFYKHYNHGIFDRLNFSLKHHSWSYLAKNGISLVKDTNPNLFLPVWTESIQIENVQSVNKSAPLFQNNLSAFKEYFPEIYAEFVEYTPSDWLPITNENGEVNLVQKKSLSPFGGRSPQHDAAESFKHFKDFPQKDSLILGYKGEKLKHYKHYQFVKEAESLLSDISEEVGQLPETVKSLIMFGVGLGYQIETLYQEKNVEKLFLCEPNRDFFYASLYAIDWHGILTKADSENCRIYINIGDDGSNLFRDLLDQFYSVGPYLLASTYFYQSYHNSHLVESLAQTREQLQIVISMGEYFDHALFGVSHTVEALSRGYPLLTRDPDEILNLDQKETPVFIVGNGPSLDTCIEEIKQCQGRAIVISCGTALMPLYKNGITPDFHAEIEQNRSTFDWVSRVGDFDYLKQISLISCNGIHPDTCHLFKDVFLSFKAGESSTSAAVNLLGSGIFEELEYAFPTVSNFVLNLFTKMGFNQIYLFGIDLGFQDAKKHHSTQSGYFGDDGNEIYNYSEKNNTSFVVPGNFQETVFTKHEFKVSKDVLEQTLSNQSVYCFNCSNGAKINGALPLKVDDVLLVNAEGSALNVIDVVKERLFTPIADHHYFFSTFFAKFRQEALSAEFDQLIDLINEPIDSVESISELIDKQKGLIFESYGKGASLLFYLLFGSVNYCNVMLSKCEFIKNEKASLDYAKALLKQWSDFLERAKFSGLNLRFSMDNAASLEGDRQRKYLKLFNKKMLYVTNLNQDVVFNRLADRIYAQNVIDIKNVDVKSVEVNDIDYSSQYTEVRFAFWVKSQQQVDVFTTALNESQISQSHVFWFGSDVSTLDVTALRFPSSVVVHPEFVYGSEGVAHIAEGNAPFWIEERLPHVALKFDFTVNYSRTLVPKIGVRYQEENEGILSAFYDKVINATKAYTSFLDFGHYLVFGADEDLKANMVDMAGNRGCFYRISDLSINLLSTEINDDLMESLKQASSVGKVGQRYLT</sequence>
<dbReference type="EMBL" id="DNAN01000366">
    <property type="protein sequence ID" value="HAW76126.1"/>
    <property type="molecule type" value="Genomic_DNA"/>
</dbReference>
<feature type="domain" description="Glycosyltransferase Maf N-terminal" evidence="2">
    <location>
        <begin position="36"/>
        <end position="249"/>
    </location>
</feature>
<dbReference type="InterPro" id="IPR002826">
    <property type="entry name" value="MptE-like"/>
</dbReference>
<dbReference type="Pfam" id="PF20157">
    <property type="entry name" value="Maf_flag10_N"/>
    <property type="match status" value="2"/>
</dbReference>
<dbReference type="AlphaFoldDB" id="A0A350P4A9"/>
<proteinExistence type="predicted"/>
<evidence type="ECO:0000313" key="4">
    <source>
        <dbReference type="Proteomes" id="UP000263517"/>
    </source>
</evidence>
<comment type="caution">
    <text evidence="3">The sequence shown here is derived from an EMBL/GenBank/DDBJ whole genome shotgun (WGS) entry which is preliminary data.</text>
</comment>
<feature type="domain" description="6-hydroxymethylpterin diphosphokinase MptE-like" evidence="1">
    <location>
        <begin position="553"/>
        <end position="713"/>
    </location>
</feature>